<dbReference type="HOGENOM" id="CLU_3354047_0_0_6"/>
<proteinExistence type="predicted"/>
<protein>
    <submittedName>
        <fullName evidence="1">Uncharacterized protein</fullName>
    </submittedName>
</protein>
<dbReference type="eggNOG" id="ENOG5031S8B">
    <property type="taxonomic scope" value="Bacteria"/>
</dbReference>
<reference evidence="2" key="1">
    <citation type="journal article" date="2012" name="PLoS ONE">
        <title>The success of Acinetobacter species; genetic, metabolic and virulence attributes.</title>
        <authorList>
            <person name="Peleg A.Y."/>
            <person name="de Breij A."/>
            <person name="Adams M.D."/>
            <person name="Cerqueira G.M."/>
            <person name="Mocali S."/>
            <person name="Galardini M."/>
            <person name="Nibbering P.H."/>
            <person name="Earl A.M."/>
            <person name="Ward D.V."/>
            <person name="Paterson D.L."/>
            <person name="Seifert H."/>
            <person name="Dijkshoorn L."/>
        </authorList>
    </citation>
    <scope>NUCLEOTIDE SEQUENCE [LARGE SCALE GENOMIC DNA]</scope>
    <source>
        <strain evidence="2">SH046</strain>
    </source>
</reference>
<dbReference type="Proteomes" id="UP000012047">
    <property type="component" value="Unassembled WGS sequence"/>
</dbReference>
<accession>D0SDI1</accession>
<name>D0SDI1_ACIJO</name>
<sequence>MLRQSYDNYIEKEHNKLYQAVTQGSSIFIQLFRVLA</sequence>
<evidence type="ECO:0000313" key="1">
    <source>
        <dbReference type="EMBL" id="EEY96186.1"/>
    </source>
</evidence>
<gene>
    <name evidence="1" type="ORF">HMPREF0016_01904</name>
</gene>
<dbReference type="AlphaFoldDB" id="D0SDI1"/>
<dbReference type="EMBL" id="GG704966">
    <property type="protein sequence ID" value="EEY96186.1"/>
    <property type="molecule type" value="Genomic_DNA"/>
</dbReference>
<organism evidence="1 2">
    <name type="scientific">Acinetobacter johnsonii SH046</name>
    <dbReference type="NCBI Taxonomy" id="575586"/>
    <lineage>
        <taxon>Bacteria</taxon>
        <taxon>Pseudomonadati</taxon>
        <taxon>Pseudomonadota</taxon>
        <taxon>Gammaproteobacteria</taxon>
        <taxon>Moraxellales</taxon>
        <taxon>Moraxellaceae</taxon>
        <taxon>Acinetobacter</taxon>
    </lineage>
</organism>
<evidence type="ECO:0000313" key="2">
    <source>
        <dbReference type="Proteomes" id="UP000012047"/>
    </source>
</evidence>